<protein>
    <submittedName>
        <fullName evidence="2">DUF2415 domain-containing protein</fullName>
    </submittedName>
</protein>
<reference evidence="2" key="2">
    <citation type="submission" date="2017-02" db="UniProtKB">
        <authorList>
            <consortium name="WormBaseParasite"/>
        </authorList>
    </citation>
    <scope>IDENTIFICATION</scope>
</reference>
<organism evidence="1 2">
    <name type="scientific">Angiostrongylus cantonensis</name>
    <name type="common">Rat lungworm</name>
    <dbReference type="NCBI Taxonomy" id="6313"/>
    <lineage>
        <taxon>Eukaryota</taxon>
        <taxon>Metazoa</taxon>
        <taxon>Ecdysozoa</taxon>
        <taxon>Nematoda</taxon>
        <taxon>Chromadorea</taxon>
        <taxon>Rhabditida</taxon>
        <taxon>Rhabditina</taxon>
        <taxon>Rhabditomorpha</taxon>
        <taxon>Strongyloidea</taxon>
        <taxon>Metastrongylidae</taxon>
        <taxon>Angiostrongylus</taxon>
    </lineage>
</organism>
<proteinExistence type="predicted"/>
<sequence length="72" mass="8101">MHTRVIRYDVTGLAETRRRHPFHDAVYDTGEEQFLGTCDCRDVGGVSVLVNTSSSMNTIHSISLQPESDIYD</sequence>
<keyword evidence="1" id="KW-1185">Reference proteome</keyword>
<dbReference type="AlphaFoldDB" id="A0A0K0CWJ4"/>
<evidence type="ECO:0000313" key="2">
    <source>
        <dbReference type="WBParaSite" id="ACAC_0000182501-mRNA-1"/>
    </source>
</evidence>
<reference evidence="1" key="1">
    <citation type="submission" date="2012-09" db="EMBL/GenBank/DDBJ databases">
        <authorList>
            <person name="Martin A.A."/>
        </authorList>
    </citation>
    <scope>NUCLEOTIDE SEQUENCE</scope>
</reference>
<dbReference type="WBParaSite" id="ACAC_0000182501-mRNA-1">
    <property type="protein sequence ID" value="ACAC_0000182501-mRNA-1"/>
    <property type="gene ID" value="ACAC_0000182501"/>
</dbReference>
<name>A0A0K0CWJ4_ANGCA</name>
<evidence type="ECO:0000313" key="1">
    <source>
        <dbReference type="Proteomes" id="UP000035642"/>
    </source>
</evidence>
<dbReference type="Proteomes" id="UP000035642">
    <property type="component" value="Unassembled WGS sequence"/>
</dbReference>
<accession>A0A0K0CWJ4</accession>